<reference evidence="1" key="1">
    <citation type="submission" date="2018-05" db="EMBL/GenBank/DDBJ databases">
        <title>Draft genome of Mucuna pruriens seed.</title>
        <authorList>
            <person name="Nnadi N.E."/>
            <person name="Vos R."/>
            <person name="Hasami M.H."/>
            <person name="Devisetty U.K."/>
            <person name="Aguiy J.C."/>
        </authorList>
    </citation>
    <scope>NUCLEOTIDE SEQUENCE [LARGE SCALE GENOMIC DNA]</scope>
    <source>
        <strain evidence="1">JCA_2017</strain>
    </source>
</reference>
<dbReference type="EMBL" id="QJKJ01004801">
    <property type="protein sequence ID" value="RDX92717.1"/>
    <property type="molecule type" value="Genomic_DNA"/>
</dbReference>
<name>A0A371GQ87_MUCPR</name>
<feature type="non-terminal residue" evidence="1">
    <location>
        <position position="1"/>
    </location>
</feature>
<dbReference type="AlphaFoldDB" id="A0A371GQ87"/>
<sequence>MTVSERKFYVRSVMIQEKPPWPFDLPTTFSDVEYKGMAPLQDDPIVVWVVTGKYKVERVLVDQGSSTNKLGIPELELEECPDTLTNFSGE</sequence>
<evidence type="ECO:0000313" key="2">
    <source>
        <dbReference type="Proteomes" id="UP000257109"/>
    </source>
</evidence>
<evidence type="ECO:0000313" key="1">
    <source>
        <dbReference type="EMBL" id="RDX92717.1"/>
    </source>
</evidence>
<comment type="caution">
    <text evidence="1">The sequence shown here is derived from an EMBL/GenBank/DDBJ whole genome shotgun (WGS) entry which is preliminary data.</text>
</comment>
<dbReference type="Proteomes" id="UP000257109">
    <property type="component" value="Unassembled WGS sequence"/>
</dbReference>
<proteinExistence type="predicted"/>
<keyword evidence="2" id="KW-1185">Reference proteome</keyword>
<accession>A0A371GQ87</accession>
<protein>
    <submittedName>
        <fullName evidence="1">Uncharacterized protein</fullName>
    </submittedName>
</protein>
<organism evidence="1 2">
    <name type="scientific">Mucuna pruriens</name>
    <name type="common">Velvet bean</name>
    <name type="synonym">Dolichos pruriens</name>
    <dbReference type="NCBI Taxonomy" id="157652"/>
    <lineage>
        <taxon>Eukaryota</taxon>
        <taxon>Viridiplantae</taxon>
        <taxon>Streptophyta</taxon>
        <taxon>Embryophyta</taxon>
        <taxon>Tracheophyta</taxon>
        <taxon>Spermatophyta</taxon>
        <taxon>Magnoliopsida</taxon>
        <taxon>eudicotyledons</taxon>
        <taxon>Gunneridae</taxon>
        <taxon>Pentapetalae</taxon>
        <taxon>rosids</taxon>
        <taxon>fabids</taxon>
        <taxon>Fabales</taxon>
        <taxon>Fabaceae</taxon>
        <taxon>Papilionoideae</taxon>
        <taxon>50 kb inversion clade</taxon>
        <taxon>NPAAA clade</taxon>
        <taxon>indigoferoid/millettioid clade</taxon>
        <taxon>Phaseoleae</taxon>
        <taxon>Mucuna</taxon>
    </lineage>
</organism>
<gene>
    <name evidence="1" type="ORF">CR513_25107</name>
</gene>
<dbReference type="OrthoDB" id="1752268at2759"/>